<feature type="chain" id="PRO_5004309456" evidence="1">
    <location>
        <begin position="23"/>
        <end position="133"/>
    </location>
</feature>
<protein>
    <submittedName>
        <fullName evidence="2">Uncharacterized protein</fullName>
    </submittedName>
</protein>
<keyword evidence="1" id="KW-0732">Signal</keyword>
<accession>Q8KWV2</accession>
<reference evidence="2" key="1">
    <citation type="journal article" date="2002" name="Infect. Immun.">
        <title>Characterization of the leptospiral outer membrane and description of three novel leptospiral membrane proteins.</title>
        <authorList>
            <person name="Haake D.A."/>
            <person name="Matsunaga J."/>
        </authorList>
    </citation>
    <scope>NUCLEOTIDE SEQUENCE</scope>
    <source>
        <strain evidence="2">RM52</strain>
    </source>
</reference>
<dbReference type="NCBIfam" id="NF047525">
    <property type="entry name" value="LIMLP_04285_fam"/>
    <property type="match status" value="1"/>
</dbReference>
<organism evidence="2">
    <name type="scientific">Leptospira kirschneri serovar Grippotyphosa</name>
    <dbReference type="NCBI Taxonomy" id="38345"/>
    <lineage>
        <taxon>Bacteria</taxon>
        <taxon>Pseudomonadati</taxon>
        <taxon>Spirochaetota</taxon>
        <taxon>Spirochaetia</taxon>
        <taxon>Leptospirales</taxon>
        <taxon>Leptospiraceae</taxon>
        <taxon>Leptospira</taxon>
    </lineage>
</organism>
<sequence>MITKQFGFLCVCALFSFNSLFADTVTNSKTNEVIENVKTLENEQGIIVEYQDGTRRGFKKEAVTIQKKEVTWTKEDESKEETKSDRFLALGINEFTFNLILYTSIKNHVILRFYSTKKLPFKFDESYANYISL</sequence>
<proteinExistence type="predicted"/>
<feature type="signal peptide" evidence="1">
    <location>
        <begin position="1"/>
        <end position="22"/>
    </location>
</feature>
<name>Q8KWV2_9LEPT</name>
<dbReference type="AlphaFoldDB" id="Q8KWV2"/>
<dbReference type="EMBL" id="AF394742">
    <property type="protein sequence ID" value="AAM97329.1"/>
    <property type="molecule type" value="Genomic_DNA"/>
</dbReference>
<evidence type="ECO:0000313" key="2">
    <source>
        <dbReference type="EMBL" id="AAM97329.1"/>
    </source>
</evidence>
<evidence type="ECO:0000256" key="1">
    <source>
        <dbReference type="SAM" id="SignalP"/>
    </source>
</evidence>